<sequence>MTTALTPPPLPPTAGPGGPVGQAPAGPGTPAGARGPGGPRTSARVIAIVAIVLGVLLIVGALTSGAVSAVRAAVQRSETLTTDARGIRTLDIDIAAADLTIVYEGDEVRLDVTGSADDWRLTRDEDAVRVTTERGWWGGWRLFGESDVATLTLPRALENTPVDADLSLSAGVLRASGSYGELDVDLAAGSIDLGGTARSPDVDVSAGRLAFELADVGEADLRLSAGAVTGAVTGRAPEEVSIDVSAGRLDLTLPDDAYAVSTDVSAGQLDNRLDVASSSANRVTVSVSAGYVALRS</sequence>
<protein>
    <recommendedName>
        <fullName evidence="5">Adhesin</fullName>
    </recommendedName>
</protein>
<proteinExistence type="predicted"/>
<evidence type="ECO:0000313" key="3">
    <source>
        <dbReference type="EMBL" id="TQM91449.1"/>
    </source>
</evidence>
<feature type="region of interest" description="Disordered" evidence="1">
    <location>
        <begin position="1"/>
        <end position="39"/>
    </location>
</feature>
<comment type="caution">
    <text evidence="3">The sequence shown here is derived from an EMBL/GenBank/DDBJ whole genome shotgun (WGS) entry which is preliminary data.</text>
</comment>
<dbReference type="AlphaFoldDB" id="A0A4Y3UN26"/>
<keyword evidence="2" id="KW-1133">Transmembrane helix</keyword>
<feature type="compositionally biased region" description="Low complexity" evidence="1">
    <location>
        <begin position="21"/>
        <end position="39"/>
    </location>
</feature>
<organism evidence="3 4">
    <name type="scientific">Microbacterium lacticum</name>
    <dbReference type="NCBI Taxonomy" id="33885"/>
    <lineage>
        <taxon>Bacteria</taxon>
        <taxon>Bacillati</taxon>
        <taxon>Actinomycetota</taxon>
        <taxon>Actinomycetes</taxon>
        <taxon>Micrococcales</taxon>
        <taxon>Microbacteriaceae</taxon>
        <taxon>Microbacterium</taxon>
    </lineage>
</organism>
<evidence type="ECO:0008006" key="5">
    <source>
        <dbReference type="Google" id="ProtNLM"/>
    </source>
</evidence>
<name>A0A4Y3UN26_9MICO</name>
<feature type="transmembrane region" description="Helical" evidence="2">
    <location>
        <begin position="45"/>
        <end position="70"/>
    </location>
</feature>
<keyword evidence="2" id="KW-0812">Transmembrane</keyword>
<evidence type="ECO:0000313" key="4">
    <source>
        <dbReference type="Proteomes" id="UP000319804"/>
    </source>
</evidence>
<dbReference type="Proteomes" id="UP000319804">
    <property type="component" value="Unassembled WGS sequence"/>
</dbReference>
<dbReference type="RefSeq" id="WP_141380170.1">
    <property type="nucleotide sequence ID" value="NZ_BJNA01000016.1"/>
</dbReference>
<dbReference type="OrthoDB" id="4941235at2"/>
<gene>
    <name evidence="3" type="ORF">FHX68_2677</name>
</gene>
<reference evidence="3 4" key="1">
    <citation type="submission" date="2019-06" db="EMBL/GenBank/DDBJ databases">
        <title>Sequencing the genomes of 1000 actinobacteria strains.</title>
        <authorList>
            <person name="Klenk H.-P."/>
        </authorList>
    </citation>
    <scope>NUCLEOTIDE SEQUENCE [LARGE SCALE GENOMIC DNA]</scope>
    <source>
        <strain evidence="3 4">DSM 20427</strain>
    </source>
</reference>
<evidence type="ECO:0000256" key="2">
    <source>
        <dbReference type="SAM" id="Phobius"/>
    </source>
</evidence>
<keyword evidence="2" id="KW-0472">Membrane</keyword>
<accession>A0A4Y3UN26</accession>
<keyword evidence="4" id="KW-1185">Reference proteome</keyword>
<evidence type="ECO:0000256" key="1">
    <source>
        <dbReference type="SAM" id="MobiDB-lite"/>
    </source>
</evidence>
<dbReference type="EMBL" id="VFPS01000005">
    <property type="protein sequence ID" value="TQM91449.1"/>
    <property type="molecule type" value="Genomic_DNA"/>
</dbReference>
<feature type="compositionally biased region" description="Pro residues" evidence="1">
    <location>
        <begin position="1"/>
        <end position="14"/>
    </location>
</feature>